<proteinExistence type="predicted"/>
<accession>A0A1I5X9C5</accession>
<evidence type="ECO:0000313" key="1">
    <source>
        <dbReference type="EMBL" id="SFQ28504.1"/>
    </source>
</evidence>
<gene>
    <name evidence="1" type="ORF">SAMN05444277_10824</name>
</gene>
<dbReference type="EMBL" id="FOXQ01000008">
    <property type="protein sequence ID" value="SFQ28504.1"/>
    <property type="molecule type" value="Genomic_DNA"/>
</dbReference>
<name>A0A1I5X9C5_9BACT</name>
<keyword evidence="2" id="KW-1185">Reference proteome</keyword>
<organism evidence="1 2">
    <name type="scientific">Parafilimonas terrae</name>
    <dbReference type="NCBI Taxonomy" id="1465490"/>
    <lineage>
        <taxon>Bacteria</taxon>
        <taxon>Pseudomonadati</taxon>
        <taxon>Bacteroidota</taxon>
        <taxon>Chitinophagia</taxon>
        <taxon>Chitinophagales</taxon>
        <taxon>Chitinophagaceae</taxon>
        <taxon>Parafilimonas</taxon>
    </lineage>
</organism>
<evidence type="ECO:0000313" key="2">
    <source>
        <dbReference type="Proteomes" id="UP000199031"/>
    </source>
</evidence>
<dbReference type="Proteomes" id="UP000199031">
    <property type="component" value="Unassembled WGS sequence"/>
</dbReference>
<dbReference type="AlphaFoldDB" id="A0A1I5X9C5"/>
<reference evidence="1 2" key="1">
    <citation type="submission" date="2016-10" db="EMBL/GenBank/DDBJ databases">
        <authorList>
            <person name="de Groot N.N."/>
        </authorList>
    </citation>
    <scope>NUCLEOTIDE SEQUENCE [LARGE SCALE GENOMIC DNA]</scope>
    <source>
        <strain evidence="1 2">DSM 28286</strain>
    </source>
</reference>
<sequence>MRSTLLLIACVTLLILVIRKYITIQENKKSLQPKTVHHNIIKDAYSLLPEDLKIGQLHSY</sequence>
<dbReference type="RefSeq" id="WP_090659261.1">
    <property type="nucleotide sequence ID" value="NZ_FOXQ01000008.1"/>
</dbReference>
<protein>
    <submittedName>
        <fullName evidence="1">Uncharacterized protein</fullName>
    </submittedName>
</protein>